<name>A0A1R1S8L2_9ACTN</name>
<evidence type="ECO:0000313" key="1">
    <source>
        <dbReference type="EMBL" id="OMI34644.1"/>
    </source>
</evidence>
<dbReference type="RefSeq" id="WP_065966826.1">
    <property type="nucleotide sequence ID" value="NZ_ASQP01000454.1"/>
</dbReference>
<evidence type="ECO:0000313" key="2">
    <source>
        <dbReference type="Proteomes" id="UP000186168"/>
    </source>
</evidence>
<dbReference type="Proteomes" id="UP000186168">
    <property type="component" value="Unassembled WGS sequence"/>
</dbReference>
<keyword evidence="2" id="KW-1185">Reference proteome</keyword>
<gene>
    <name evidence="1" type="ORF">SPAR_35351</name>
</gene>
<reference evidence="1 2" key="1">
    <citation type="submission" date="2013-05" db="EMBL/GenBank/DDBJ databases">
        <title>Genome sequence of Streptomyces sparsogenes DSM 40356.</title>
        <authorList>
            <person name="Coyne S."/>
            <person name="Seebeck F.P."/>
        </authorList>
    </citation>
    <scope>NUCLEOTIDE SEQUENCE [LARGE SCALE GENOMIC DNA]</scope>
    <source>
        <strain evidence="1 2">DSM 40356</strain>
    </source>
</reference>
<proteinExistence type="predicted"/>
<dbReference type="STRING" id="67365.GCA_001704635_01993"/>
<sequence>MTSTADHLATIDLLRARDFPARPGVAGAVASGPGFHVADLLVSEDFWDADLERLMEVEEEFEAELEALVQVLSLRWGEPEVLDLVDHLERQAMGEPVPEPLASLCGYVGRVYGWRTGGRWIGLGIGQGDRELPLQLVAAIGEDSVR</sequence>
<accession>A0A1R1S8L2</accession>
<organism evidence="1 2">
    <name type="scientific">Streptomyces sparsogenes DSM 40356</name>
    <dbReference type="NCBI Taxonomy" id="1331668"/>
    <lineage>
        <taxon>Bacteria</taxon>
        <taxon>Bacillati</taxon>
        <taxon>Actinomycetota</taxon>
        <taxon>Actinomycetes</taxon>
        <taxon>Kitasatosporales</taxon>
        <taxon>Streptomycetaceae</taxon>
        <taxon>Streptomyces</taxon>
    </lineage>
</organism>
<protein>
    <submittedName>
        <fullName evidence="1">Uncharacterized protein</fullName>
    </submittedName>
</protein>
<dbReference type="AlphaFoldDB" id="A0A1R1S8L2"/>
<dbReference type="GeneID" id="96746901"/>
<comment type="caution">
    <text evidence="1">The sequence shown here is derived from an EMBL/GenBank/DDBJ whole genome shotgun (WGS) entry which is preliminary data.</text>
</comment>
<dbReference type="EMBL" id="ASQP01000454">
    <property type="protein sequence ID" value="OMI34644.1"/>
    <property type="molecule type" value="Genomic_DNA"/>
</dbReference>